<evidence type="ECO:0000256" key="4">
    <source>
        <dbReference type="ARBA" id="ARBA00023136"/>
    </source>
</evidence>
<reference evidence="6 7" key="1">
    <citation type="submission" date="2024-03" db="EMBL/GenBank/DDBJ databases">
        <title>Human intestinal bacterial collection.</title>
        <authorList>
            <person name="Pauvert C."/>
            <person name="Hitch T.C.A."/>
            <person name="Clavel T."/>
        </authorList>
    </citation>
    <scope>NUCLEOTIDE SEQUENCE [LARGE SCALE GENOMIC DNA]</scope>
    <source>
        <strain evidence="6 7">CLA-AP-H29</strain>
    </source>
</reference>
<evidence type="ECO:0000256" key="2">
    <source>
        <dbReference type="ARBA" id="ARBA00022692"/>
    </source>
</evidence>
<feature type="transmembrane region" description="Helical" evidence="5">
    <location>
        <begin position="164"/>
        <end position="182"/>
    </location>
</feature>
<keyword evidence="3 5" id="KW-1133">Transmembrane helix</keyword>
<gene>
    <name evidence="6" type="ORF">WMO64_13145</name>
</gene>
<evidence type="ECO:0000313" key="7">
    <source>
        <dbReference type="Proteomes" id="UP001464378"/>
    </source>
</evidence>
<keyword evidence="4 5" id="KW-0472">Membrane</keyword>
<dbReference type="RefSeq" id="WP_349232260.1">
    <property type="nucleotide sequence ID" value="NZ_JBBMFK010000024.1"/>
</dbReference>
<keyword evidence="2 5" id="KW-0812">Transmembrane</keyword>
<accession>A0ABV1EAT9</accession>
<proteinExistence type="predicted"/>
<dbReference type="Proteomes" id="UP001464378">
    <property type="component" value="Unassembled WGS sequence"/>
</dbReference>
<evidence type="ECO:0000256" key="5">
    <source>
        <dbReference type="SAM" id="Phobius"/>
    </source>
</evidence>
<dbReference type="PANTHER" id="PTHR35529:SF2">
    <property type="entry name" value="SPORULATION PROTEIN YTAF-RELATED"/>
    <property type="match status" value="1"/>
</dbReference>
<feature type="transmembrane region" description="Helical" evidence="5">
    <location>
        <begin position="132"/>
        <end position="152"/>
    </location>
</feature>
<organism evidence="6 7">
    <name type="scientific">Pseudoflavonifractor intestinihominis</name>
    <dbReference type="NCBI Taxonomy" id="3133171"/>
    <lineage>
        <taxon>Bacteria</taxon>
        <taxon>Bacillati</taxon>
        <taxon>Bacillota</taxon>
        <taxon>Clostridia</taxon>
        <taxon>Eubacteriales</taxon>
        <taxon>Oscillospiraceae</taxon>
        <taxon>Pseudoflavonifractor</taxon>
    </lineage>
</organism>
<protein>
    <submittedName>
        <fullName evidence="6">Sporulation protein</fullName>
    </submittedName>
</protein>
<dbReference type="PANTHER" id="PTHR35529">
    <property type="entry name" value="MANGANESE EFFLUX PUMP MNTP-RELATED"/>
    <property type="match status" value="1"/>
</dbReference>
<keyword evidence="7" id="KW-1185">Reference proteome</keyword>
<evidence type="ECO:0000256" key="1">
    <source>
        <dbReference type="ARBA" id="ARBA00022475"/>
    </source>
</evidence>
<dbReference type="EMBL" id="JBBMFK010000024">
    <property type="protein sequence ID" value="MEQ2444406.1"/>
    <property type="molecule type" value="Genomic_DNA"/>
</dbReference>
<evidence type="ECO:0000313" key="6">
    <source>
        <dbReference type="EMBL" id="MEQ2444406.1"/>
    </source>
</evidence>
<keyword evidence="1" id="KW-1003">Cell membrane</keyword>
<name>A0ABV1EAT9_9FIRM</name>
<sequence>MDVLASIGAILVFTMACNLDTVLLSMGYAARGLAVSLRGCLILAGVTTGVTWLSLALGATAGRFLPGALADMLGGLVLLGIGLWFLLDWLRSPVEPEEPLPCVRAWVPLAAALAVNNAGAGVAAGISGLSPLGAAVCNFCVTLLFIPLGGWLGAGPLGRLLGRYALPLSGVLLVLLGGAEAFL</sequence>
<feature type="transmembrane region" description="Helical" evidence="5">
    <location>
        <begin position="35"/>
        <end position="57"/>
    </location>
</feature>
<comment type="caution">
    <text evidence="6">The sequence shown here is derived from an EMBL/GenBank/DDBJ whole genome shotgun (WGS) entry which is preliminary data.</text>
</comment>
<evidence type="ECO:0000256" key="3">
    <source>
        <dbReference type="ARBA" id="ARBA00022989"/>
    </source>
</evidence>
<dbReference type="InterPro" id="IPR003810">
    <property type="entry name" value="Mntp/YtaF"/>
</dbReference>
<feature type="transmembrane region" description="Helical" evidence="5">
    <location>
        <begin position="64"/>
        <end position="86"/>
    </location>
</feature>